<gene>
    <name evidence="1" type="ORF">Vadar_010621</name>
</gene>
<evidence type="ECO:0000313" key="1">
    <source>
        <dbReference type="EMBL" id="KAH7860204.1"/>
    </source>
</evidence>
<dbReference type="EMBL" id="CM037154">
    <property type="protein sequence ID" value="KAH7860204.1"/>
    <property type="molecule type" value="Genomic_DNA"/>
</dbReference>
<keyword evidence="2" id="KW-1185">Reference proteome</keyword>
<sequence>MAMLRKDCLKIIFLHFIFLVAVKIIHDPVLVNGDVALIGRVCSITPYPADCHNCLDSNPLSSRVDMRGLAGIAINCSYAAAVDLDNLFNEYVQYGQSQYEFCFQQFDYVVQNVSSALQSWKNNRYPESQNLVTKAVGAYLKCHNNLIDMRYLEPFLVGLAKTRSSCDNAIGILSRIGS</sequence>
<accession>A0ACB7Z380</accession>
<dbReference type="Proteomes" id="UP000828048">
    <property type="component" value="Chromosome 4"/>
</dbReference>
<proteinExistence type="predicted"/>
<protein>
    <submittedName>
        <fullName evidence="1">Uncharacterized protein</fullName>
    </submittedName>
</protein>
<reference evidence="1 2" key="1">
    <citation type="journal article" date="2021" name="Hortic Res">
        <title>High-quality reference genome and annotation aids understanding of berry development for evergreen blueberry (Vaccinium darrowii).</title>
        <authorList>
            <person name="Yu J."/>
            <person name="Hulse-Kemp A.M."/>
            <person name="Babiker E."/>
            <person name="Staton M."/>
        </authorList>
    </citation>
    <scope>NUCLEOTIDE SEQUENCE [LARGE SCALE GENOMIC DNA]</scope>
    <source>
        <strain evidence="2">cv. NJ 8807/NJ 8810</strain>
        <tissue evidence="1">Young leaf</tissue>
    </source>
</reference>
<organism evidence="1 2">
    <name type="scientific">Vaccinium darrowii</name>
    <dbReference type="NCBI Taxonomy" id="229202"/>
    <lineage>
        <taxon>Eukaryota</taxon>
        <taxon>Viridiplantae</taxon>
        <taxon>Streptophyta</taxon>
        <taxon>Embryophyta</taxon>
        <taxon>Tracheophyta</taxon>
        <taxon>Spermatophyta</taxon>
        <taxon>Magnoliopsida</taxon>
        <taxon>eudicotyledons</taxon>
        <taxon>Gunneridae</taxon>
        <taxon>Pentapetalae</taxon>
        <taxon>asterids</taxon>
        <taxon>Ericales</taxon>
        <taxon>Ericaceae</taxon>
        <taxon>Vaccinioideae</taxon>
        <taxon>Vaccinieae</taxon>
        <taxon>Vaccinium</taxon>
    </lineage>
</organism>
<comment type="caution">
    <text evidence="1">The sequence shown here is derived from an EMBL/GenBank/DDBJ whole genome shotgun (WGS) entry which is preliminary data.</text>
</comment>
<evidence type="ECO:0000313" key="2">
    <source>
        <dbReference type="Proteomes" id="UP000828048"/>
    </source>
</evidence>
<name>A0ACB7Z380_9ERIC</name>